<feature type="compositionally biased region" description="Basic and acidic residues" evidence="1">
    <location>
        <begin position="66"/>
        <end position="90"/>
    </location>
</feature>
<evidence type="ECO:0000256" key="2">
    <source>
        <dbReference type="SAM" id="Phobius"/>
    </source>
</evidence>
<evidence type="ECO:0000313" key="3">
    <source>
        <dbReference type="EMBL" id="KFO37955.1"/>
    </source>
</evidence>
<keyword evidence="4" id="KW-1185">Reference proteome</keyword>
<feature type="region of interest" description="Disordered" evidence="1">
    <location>
        <begin position="63"/>
        <end position="96"/>
    </location>
</feature>
<keyword evidence="2" id="KW-0472">Membrane</keyword>
<feature type="transmembrane region" description="Helical" evidence="2">
    <location>
        <begin position="225"/>
        <end position="247"/>
    </location>
</feature>
<sequence>MAVKSQLCINSRDPGYLSLEPRKQQDLLFLDPEETFFTELMVEWKYSHVTARISGESETALSALNKESDGTTSLEKKPDLNGSRGEKAALEKSPVSTESYKAMKVLRQETGGHSSKEQQCPVSLSATQGDDDYLSPFALLRAEVPILLKESQDFSDLPAFLQGTEESPRCKPQFDSCVDIMWELWRPLAVPVLPMLVGWCVENYTGARCEEVFLPSSSIQTKSNLFTAFVALAVLVTLTITALYFLCR</sequence>
<evidence type="ECO:0000313" key="4">
    <source>
        <dbReference type="Proteomes" id="UP000028990"/>
    </source>
</evidence>
<name>A0A091E5T5_FUKDA</name>
<keyword evidence="2" id="KW-1133">Transmembrane helix</keyword>
<protein>
    <submittedName>
        <fullName evidence="3">Pro-neuregulin-4, membrane-bound isoform</fullName>
    </submittedName>
</protein>
<keyword evidence="2" id="KW-0812">Transmembrane</keyword>
<dbReference type="Proteomes" id="UP000028990">
    <property type="component" value="Unassembled WGS sequence"/>
</dbReference>
<reference evidence="3 4" key="1">
    <citation type="submission" date="2013-11" db="EMBL/GenBank/DDBJ databases">
        <title>The Damaraland mole rat (Fukomys damarensis) genome and evolution of African mole rats.</title>
        <authorList>
            <person name="Gladyshev V.N."/>
            <person name="Fang X."/>
        </authorList>
    </citation>
    <scope>NUCLEOTIDE SEQUENCE [LARGE SCALE GENOMIC DNA]</scope>
    <source>
        <tissue evidence="3">Liver</tissue>
    </source>
</reference>
<proteinExistence type="predicted"/>
<dbReference type="STRING" id="885580.ENSFDAP00000018713"/>
<accession>A0A091E5T5</accession>
<evidence type="ECO:0000256" key="1">
    <source>
        <dbReference type="SAM" id="MobiDB-lite"/>
    </source>
</evidence>
<organism evidence="3 4">
    <name type="scientific">Fukomys damarensis</name>
    <name type="common">Damaraland mole rat</name>
    <name type="synonym">Cryptomys damarensis</name>
    <dbReference type="NCBI Taxonomy" id="885580"/>
    <lineage>
        <taxon>Eukaryota</taxon>
        <taxon>Metazoa</taxon>
        <taxon>Chordata</taxon>
        <taxon>Craniata</taxon>
        <taxon>Vertebrata</taxon>
        <taxon>Euteleostomi</taxon>
        <taxon>Mammalia</taxon>
        <taxon>Eutheria</taxon>
        <taxon>Euarchontoglires</taxon>
        <taxon>Glires</taxon>
        <taxon>Rodentia</taxon>
        <taxon>Hystricomorpha</taxon>
        <taxon>Bathyergidae</taxon>
        <taxon>Fukomys</taxon>
    </lineage>
</organism>
<dbReference type="AlphaFoldDB" id="A0A091E5T5"/>
<dbReference type="EMBL" id="KN120660">
    <property type="protein sequence ID" value="KFO37955.1"/>
    <property type="molecule type" value="Genomic_DNA"/>
</dbReference>
<gene>
    <name evidence="3" type="ORF">H920_00565</name>
</gene>